<dbReference type="AlphaFoldDB" id="A0ABD3WKE1"/>
<gene>
    <name evidence="8" type="ORF">ACJMK2_036347</name>
</gene>
<feature type="transmembrane region" description="Helical" evidence="6">
    <location>
        <begin position="400"/>
        <end position="419"/>
    </location>
</feature>
<keyword evidence="9" id="KW-1185">Reference proteome</keyword>
<dbReference type="Proteomes" id="UP001634394">
    <property type="component" value="Unassembled WGS sequence"/>
</dbReference>
<comment type="similarity">
    <text evidence="2 6">Belongs to the pecanex family.</text>
</comment>
<feature type="transmembrane region" description="Helical" evidence="6">
    <location>
        <begin position="591"/>
        <end position="620"/>
    </location>
</feature>
<evidence type="ECO:0000313" key="9">
    <source>
        <dbReference type="Proteomes" id="UP001634394"/>
    </source>
</evidence>
<evidence type="ECO:0000256" key="2">
    <source>
        <dbReference type="ARBA" id="ARBA00010170"/>
    </source>
</evidence>
<evidence type="ECO:0000259" key="7">
    <source>
        <dbReference type="Pfam" id="PF05041"/>
    </source>
</evidence>
<dbReference type="GO" id="GO:0016020">
    <property type="term" value="C:membrane"/>
    <property type="evidence" value="ECO:0007669"/>
    <property type="project" value="UniProtKB-SubCell"/>
</dbReference>
<comment type="caution">
    <text evidence="8">The sequence shown here is derived from an EMBL/GenBank/DDBJ whole genome shotgun (WGS) entry which is preliminary data.</text>
</comment>
<feature type="transmembrane region" description="Helical" evidence="6">
    <location>
        <begin position="464"/>
        <end position="485"/>
    </location>
</feature>
<comment type="subcellular location">
    <subcellularLocation>
        <location evidence="1 6">Membrane</location>
        <topology evidence="1 6">Multi-pass membrane protein</topology>
    </subcellularLocation>
</comment>
<protein>
    <recommendedName>
        <fullName evidence="6">Pecanex-like protein</fullName>
    </recommendedName>
</protein>
<dbReference type="EMBL" id="JBJQND010000006">
    <property type="protein sequence ID" value="KAL3873202.1"/>
    <property type="molecule type" value="Genomic_DNA"/>
</dbReference>
<keyword evidence="3 6" id="KW-0812">Transmembrane</keyword>
<feature type="transmembrane region" description="Helical" evidence="6">
    <location>
        <begin position="142"/>
        <end position="161"/>
    </location>
</feature>
<feature type="transmembrane region" description="Helical" evidence="6">
    <location>
        <begin position="168"/>
        <end position="193"/>
    </location>
</feature>
<keyword evidence="5 6" id="KW-0472">Membrane</keyword>
<feature type="transmembrane region" description="Helical" evidence="6">
    <location>
        <begin position="213"/>
        <end position="232"/>
    </location>
</feature>
<dbReference type="PANTHER" id="PTHR12372:SF6">
    <property type="entry name" value="PECANEX-LIKE PROTEIN 4"/>
    <property type="match status" value="1"/>
</dbReference>
<feature type="transmembrane region" description="Helical" evidence="6">
    <location>
        <begin position="38"/>
        <end position="61"/>
    </location>
</feature>
<dbReference type="Pfam" id="PF05041">
    <property type="entry name" value="Pecanex_C"/>
    <property type="match status" value="1"/>
</dbReference>
<feature type="transmembrane region" description="Helical" evidence="6">
    <location>
        <begin position="239"/>
        <end position="263"/>
    </location>
</feature>
<reference evidence="8 9" key="1">
    <citation type="submission" date="2024-11" db="EMBL/GenBank/DDBJ databases">
        <title>Chromosome-level genome assembly of the freshwater bivalve Anodonta woodiana.</title>
        <authorList>
            <person name="Chen X."/>
        </authorList>
    </citation>
    <scope>NUCLEOTIDE SEQUENCE [LARGE SCALE GENOMIC DNA]</scope>
    <source>
        <strain evidence="8">MN2024</strain>
        <tissue evidence="8">Gills</tissue>
    </source>
</reference>
<evidence type="ECO:0000256" key="1">
    <source>
        <dbReference type="ARBA" id="ARBA00004141"/>
    </source>
</evidence>
<feature type="transmembrane region" description="Helical" evidence="6">
    <location>
        <begin position="375"/>
        <end position="394"/>
    </location>
</feature>
<organism evidence="8 9">
    <name type="scientific">Sinanodonta woodiana</name>
    <name type="common">Chinese pond mussel</name>
    <name type="synonym">Anodonta woodiana</name>
    <dbReference type="NCBI Taxonomy" id="1069815"/>
    <lineage>
        <taxon>Eukaryota</taxon>
        <taxon>Metazoa</taxon>
        <taxon>Spiralia</taxon>
        <taxon>Lophotrochozoa</taxon>
        <taxon>Mollusca</taxon>
        <taxon>Bivalvia</taxon>
        <taxon>Autobranchia</taxon>
        <taxon>Heteroconchia</taxon>
        <taxon>Palaeoheterodonta</taxon>
        <taxon>Unionida</taxon>
        <taxon>Unionoidea</taxon>
        <taxon>Unionidae</taxon>
        <taxon>Unioninae</taxon>
        <taxon>Sinanodonta</taxon>
    </lineage>
</organism>
<dbReference type="InterPro" id="IPR039797">
    <property type="entry name" value="Pecanex"/>
</dbReference>
<proteinExistence type="inferred from homology"/>
<evidence type="ECO:0000256" key="5">
    <source>
        <dbReference type="ARBA" id="ARBA00023136"/>
    </source>
</evidence>
<accession>A0ABD3WKE1</accession>
<feature type="transmembrane region" description="Helical" evidence="6">
    <location>
        <begin position="527"/>
        <end position="554"/>
    </location>
</feature>
<dbReference type="PANTHER" id="PTHR12372">
    <property type="entry name" value="PECANEX"/>
    <property type="match status" value="1"/>
</dbReference>
<evidence type="ECO:0000313" key="8">
    <source>
        <dbReference type="EMBL" id="KAL3873202.1"/>
    </source>
</evidence>
<evidence type="ECO:0000256" key="3">
    <source>
        <dbReference type="ARBA" id="ARBA00022692"/>
    </source>
</evidence>
<feature type="transmembrane region" description="Helical" evidence="6">
    <location>
        <begin position="293"/>
        <end position="311"/>
    </location>
</feature>
<feature type="domain" description="Pecanex C-terminal" evidence="7">
    <location>
        <begin position="1125"/>
        <end position="1193"/>
    </location>
</feature>
<evidence type="ECO:0000256" key="4">
    <source>
        <dbReference type="ARBA" id="ARBA00022989"/>
    </source>
</evidence>
<dbReference type="InterPro" id="IPR007735">
    <property type="entry name" value="Pecanex_C"/>
</dbReference>
<evidence type="ECO:0000256" key="6">
    <source>
        <dbReference type="RuleBase" id="RU367089"/>
    </source>
</evidence>
<keyword evidence="4 6" id="KW-1133">Transmembrane helix</keyword>
<name>A0ABD3WKE1_SINWO</name>
<sequence length="1201" mass="134604">MGNGVPLLNEYKQEFFAKRFPQTILGGLKMKIGYDAPAYVYINQLILYFIPFIVGGIFTLLVEFKALEDYIAVYVYGALMAVFVLITQIISSIVQDKQGMEMPLIRKKKNLLAEEDEVDFISCCDSETLKFVVPPKKYKMNIVFHALIAGPFFGLVLWYLLPSTLNKLYYYNVGATVVLFIFGWITVIIGHYPLTVAAPPETATYRTTDFLELSALMRSFYIYLFIAIDLLHRFVSADVFLLANQVLHIIFIFLPLFWTIGFLSPVDTFFLWLFEQAHVFLLGGSFMASNVRLIVLLVVSVGVYLGTYYLPSCLAKVVFTACFGYFLSTDLSGLGCQVIHFFQHRNKVSDSTMQLVSSIDKTSPEPKCLWRWGPLLFLYHFVILAIVGVEAGLLNYNSQWWSSAVMTVLGYCIIGLCVMEKILRDTQNVYIVFGLWRNMMFPSSLQRSTTFKTRKKWLKLVGMVRRAIVNWIGPYVMLAYLSVSVTSSSTFCTNPDLATAVWYTFGIVRAFRWIWQSTVHSLLELSVVHIIHVVLLDNSTVTSLGVPILALIVGICRDRFFQVLNKLYFYFVLLITSWTDKKQRRGSTIPIITLSVILFPIVFCLILLASVISASVLPIFTLPVFFLAFPRPLRSWPEPVGASASACPDTNFYKQLAPVLSKTLWKGFASGSLGEPNPGNHYLARFQDRLVWIQILERGAGYCCVSIKGLELQETSCHTAEAARIDEIFEAAFERDGGFPLGSLNPYPLHTLTSVDAAYLKTYSDAKNVLTGIIDNPNSVPVTMDAFLKSLVWILLHHVNELKRKEAKINKEKSKVSTDLLISSKAEKHELNEVNVNKKSQALVAKMKPKLEPVQPLVPIVEVLDSADRTFSPLPPIGNGNLKRKSSWGSLDSFTESIFSDSGDESSKKKAKPKVAADSGNLFHGPLVVSKGNSPLKKSKDIDDLFQELDLGLPAMNVTKSKEIFETNAGMQPTHGSKQSYGSAIYKPQINLAGSPDFKCPFSVHMSLPKSWREIPLDHGQVSKQLGKFPQDWFKYVLSTLDWSAAGHPSQDVVNQVAQDEILLKCYAQLIMACYSIYDSQGGFGGAHFLYKCYIGDMPWNAMLDWLSENKELQGLVAKAFSSRTLTLQDVAVSIGRLNGEVVRGQWANLGLELLYLTNDDEERYSIQAHPTILRNLTVQAADPPLGYPIYASEPLSVPTL</sequence>
<feature type="transmembrane region" description="Helical" evidence="6">
    <location>
        <begin position="73"/>
        <end position="94"/>
    </location>
</feature>